<gene>
    <name evidence="1" type="ORF">WAB15_35015</name>
</gene>
<protein>
    <submittedName>
        <fullName evidence="1">Uncharacterized protein</fullName>
    </submittedName>
</protein>
<dbReference type="EMBL" id="CP147982">
    <property type="protein sequence ID" value="WXK80810.1"/>
    <property type="molecule type" value="Genomic_DNA"/>
</dbReference>
<dbReference type="Pfam" id="PF19953">
    <property type="entry name" value="EACC1"/>
    <property type="match status" value="1"/>
</dbReference>
<sequence>MRVEIIVDGHDEEGSSSTASLTSLYRWLAQDPEVAQQAEISLDSGPVGAGDMGGAFEVINAVLTHGIALSSLAVACATWRSSRPTAPAVRIEIDGVTVTVEDGSPEAVRRIVDALGEPLAEPRTPVSGVGTDAQQ</sequence>
<evidence type="ECO:0000313" key="2">
    <source>
        <dbReference type="Proteomes" id="UP001626628"/>
    </source>
</evidence>
<dbReference type="InterPro" id="IPR045428">
    <property type="entry name" value="EACC1"/>
</dbReference>
<organism evidence="1 2">
    <name type="scientific">Streptomyces sirii</name>
    <dbReference type="NCBI Taxonomy" id="3127701"/>
    <lineage>
        <taxon>Bacteria</taxon>
        <taxon>Bacillati</taxon>
        <taxon>Actinomycetota</taxon>
        <taxon>Actinomycetes</taxon>
        <taxon>Kitasatosporales</taxon>
        <taxon>Streptomycetaceae</taxon>
        <taxon>Streptomyces</taxon>
    </lineage>
</organism>
<dbReference type="Proteomes" id="UP001626628">
    <property type="component" value="Chromosome"/>
</dbReference>
<name>A0ABZ2QWP2_9ACTN</name>
<reference evidence="1 2" key="1">
    <citation type="submission" date="2024-03" db="EMBL/GenBank/DDBJ databases">
        <title>The complete genome of Streptomyces sirii sp.nov.</title>
        <authorList>
            <person name="Zakalyukina Y.V."/>
            <person name="Belik A.R."/>
            <person name="Biryukov M.V."/>
            <person name="Baturina O.A."/>
            <person name="Kabilov M.R."/>
        </authorList>
    </citation>
    <scope>NUCLEOTIDE SEQUENCE [LARGE SCALE GENOMIC DNA]</scope>
    <source>
        <strain evidence="1 2">BP-8</strain>
    </source>
</reference>
<dbReference type="RefSeq" id="WP_407288737.1">
    <property type="nucleotide sequence ID" value="NZ_CP147982.1"/>
</dbReference>
<accession>A0ABZ2QWP2</accession>
<evidence type="ECO:0000313" key="1">
    <source>
        <dbReference type="EMBL" id="WXK80810.1"/>
    </source>
</evidence>
<keyword evidence="2" id="KW-1185">Reference proteome</keyword>
<proteinExistence type="predicted"/>